<dbReference type="OrthoDB" id="6043530at2"/>
<sequence>MAIQLLGVNQNNSTQLAYDGSNQQVNLYSAFGSGNNSANSTFPGYNGERQDPLTGVSHLGNGYRAYNPILMRFNCPDNESPFGVGGINPYAYCENDPVNFTDPSGHGIFKWFIAGIASLLKYVFTEETAASVASKVGMMTKYTLTYGTKIASAITNYSAYMVGENNPQAAVKLEKASFAFGIIHVVTSTYSPVDRLVRAMKHLAPRGAEHLWEAVNKPVSLINEAGELKSTTHTITEVVEAISPRIEKFDVVVAVEEVLEEVSGVEINIFSTAENVDSGLSNTKLIYESINAILNLSSTGFSIASAAVREKNPQVAEDLSFISTAFGIANFGMSFGRKVHNAYDDVVWGKDKGKQFLDYVKYKRSIMKLNHA</sequence>
<dbReference type="Gene3D" id="2.180.10.10">
    <property type="entry name" value="RHS repeat-associated core"/>
    <property type="match status" value="1"/>
</dbReference>
<evidence type="ECO:0000313" key="1">
    <source>
        <dbReference type="EMBL" id="GAL56874.1"/>
    </source>
</evidence>
<comment type="caution">
    <text evidence="1">The sequence shown here is derived from an EMBL/GenBank/DDBJ whole genome shotgun (WGS) entry which is preliminary data.</text>
</comment>
<dbReference type="InterPro" id="IPR022385">
    <property type="entry name" value="Rhs_assc_core"/>
</dbReference>
<proteinExistence type="predicted"/>
<gene>
    <name evidence="1" type="ORF">EV102420_02_04790</name>
</gene>
<dbReference type="InterPro" id="IPR050708">
    <property type="entry name" value="T6SS_VgrG/RHS"/>
</dbReference>
<reference evidence="1 2" key="1">
    <citation type="submission" date="2014-09" db="EMBL/GenBank/DDBJ databases">
        <title>Whole genome shotgun sequence of Escherichia vulneris NBRC 102420.</title>
        <authorList>
            <person name="Yoshida Y."/>
            <person name="Hosoyama A."/>
            <person name="Tsuchikane K."/>
            <person name="Ohji S."/>
            <person name="Ichikawa N."/>
            <person name="Kimura A."/>
            <person name="Yamazoe A."/>
            <person name="Ezaki T."/>
            <person name="Fujita N."/>
        </authorList>
    </citation>
    <scope>NUCLEOTIDE SEQUENCE [LARGE SCALE GENOMIC DNA]</scope>
    <source>
        <strain evidence="1 2">NBRC 102420</strain>
    </source>
</reference>
<protein>
    <recommendedName>
        <fullName evidence="3">RHS repeat-associated core domain-containing protein</fullName>
    </recommendedName>
</protein>
<dbReference type="PANTHER" id="PTHR32305:SF15">
    <property type="entry name" value="PROTEIN RHSA-RELATED"/>
    <property type="match status" value="1"/>
</dbReference>
<dbReference type="STRING" id="1115515.EV102420_02_04790"/>
<organism evidence="1 2">
    <name type="scientific">Pseudescherichia vulneris NBRC 102420</name>
    <dbReference type="NCBI Taxonomy" id="1115515"/>
    <lineage>
        <taxon>Bacteria</taxon>
        <taxon>Pseudomonadati</taxon>
        <taxon>Pseudomonadota</taxon>
        <taxon>Gammaproteobacteria</taxon>
        <taxon>Enterobacterales</taxon>
        <taxon>Enterobacteriaceae</taxon>
        <taxon>Pseudescherichia</taxon>
    </lineage>
</organism>
<dbReference type="RefSeq" id="WP_042388441.1">
    <property type="nucleotide sequence ID" value="NZ_BBMZ01000002.1"/>
</dbReference>
<keyword evidence="2" id="KW-1185">Reference proteome</keyword>
<accession>A0A090V0S2</accession>
<dbReference type="PANTHER" id="PTHR32305">
    <property type="match status" value="1"/>
</dbReference>
<name>A0A090V0S2_PSEVU</name>
<evidence type="ECO:0000313" key="2">
    <source>
        <dbReference type="Proteomes" id="UP000029462"/>
    </source>
</evidence>
<dbReference type="AlphaFoldDB" id="A0A090V0S2"/>
<dbReference type="EMBL" id="BBMZ01000002">
    <property type="protein sequence ID" value="GAL56874.1"/>
    <property type="molecule type" value="Genomic_DNA"/>
</dbReference>
<evidence type="ECO:0008006" key="3">
    <source>
        <dbReference type="Google" id="ProtNLM"/>
    </source>
</evidence>
<dbReference type="eggNOG" id="COG3209">
    <property type="taxonomic scope" value="Bacteria"/>
</dbReference>
<dbReference type="NCBIfam" id="TIGR03696">
    <property type="entry name" value="Rhs_assc_core"/>
    <property type="match status" value="1"/>
</dbReference>
<dbReference type="Proteomes" id="UP000029462">
    <property type="component" value="Unassembled WGS sequence"/>
</dbReference>